<proteinExistence type="predicted"/>
<protein>
    <submittedName>
        <fullName evidence="1">Uncharacterized protein</fullName>
    </submittedName>
</protein>
<dbReference type="Proteomes" id="UP001054945">
    <property type="component" value="Unassembled WGS sequence"/>
</dbReference>
<name>A0AAV4XEZ1_CAEEX</name>
<sequence>MVAFWEMKEIKVLRLLNVAFVSFPVRDLELILRIQYPGLNGVQLRWNCFLGWNPRGPLDATSRDVAWKGGCEVEMSRNGLSSPERMQAARLLRRHRANPHLLGRAQMVKLKALKEEWAGLIYYPSRNYTQQWQADILESWRSSRRNLQRRRMVGGGYGAENHETAFPLLRGCRHKIASSTQGTPASLGLR</sequence>
<organism evidence="1 2">
    <name type="scientific">Caerostris extrusa</name>
    <name type="common">Bark spider</name>
    <name type="synonym">Caerostris bankana</name>
    <dbReference type="NCBI Taxonomy" id="172846"/>
    <lineage>
        <taxon>Eukaryota</taxon>
        <taxon>Metazoa</taxon>
        <taxon>Ecdysozoa</taxon>
        <taxon>Arthropoda</taxon>
        <taxon>Chelicerata</taxon>
        <taxon>Arachnida</taxon>
        <taxon>Araneae</taxon>
        <taxon>Araneomorphae</taxon>
        <taxon>Entelegynae</taxon>
        <taxon>Araneoidea</taxon>
        <taxon>Araneidae</taxon>
        <taxon>Caerostris</taxon>
    </lineage>
</organism>
<comment type="caution">
    <text evidence="1">The sequence shown here is derived from an EMBL/GenBank/DDBJ whole genome shotgun (WGS) entry which is preliminary data.</text>
</comment>
<gene>
    <name evidence="1" type="ORF">CEXT_27011</name>
</gene>
<evidence type="ECO:0000313" key="1">
    <source>
        <dbReference type="EMBL" id="GIY93008.1"/>
    </source>
</evidence>
<keyword evidence="2" id="KW-1185">Reference proteome</keyword>
<dbReference type="EMBL" id="BPLR01017610">
    <property type="protein sequence ID" value="GIY93008.1"/>
    <property type="molecule type" value="Genomic_DNA"/>
</dbReference>
<evidence type="ECO:0000313" key="2">
    <source>
        <dbReference type="Proteomes" id="UP001054945"/>
    </source>
</evidence>
<dbReference type="AlphaFoldDB" id="A0AAV4XEZ1"/>
<accession>A0AAV4XEZ1</accession>
<reference evidence="1 2" key="1">
    <citation type="submission" date="2021-06" db="EMBL/GenBank/DDBJ databases">
        <title>Caerostris extrusa draft genome.</title>
        <authorList>
            <person name="Kono N."/>
            <person name="Arakawa K."/>
        </authorList>
    </citation>
    <scope>NUCLEOTIDE SEQUENCE [LARGE SCALE GENOMIC DNA]</scope>
</reference>